<dbReference type="InterPro" id="IPR020846">
    <property type="entry name" value="MFS_dom"/>
</dbReference>
<feature type="transmembrane region" description="Helical" evidence="9">
    <location>
        <begin position="348"/>
        <end position="366"/>
    </location>
</feature>
<keyword evidence="3" id="KW-0813">Transport</keyword>
<evidence type="ECO:0000259" key="10">
    <source>
        <dbReference type="PROSITE" id="PS50850"/>
    </source>
</evidence>
<feature type="transmembrane region" description="Helical" evidence="9">
    <location>
        <begin position="243"/>
        <end position="261"/>
    </location>
</feature>
<comment type="subcellular location">
    <subcellularLocation>
        <location evidence="1">Cell membrane</location>
        <topology evidence="1">Multi-pass membrane protein</topology>
    </subcellularLocation>
</comment>
<feature type="transmembrane region" description="Helical" evidence="9">
    <location>
        <begin position="21"/>
        <end position="44"/>
    </location>
</feature>
<evidence type="ECO:0000313" key="11">
    <source>
        <dbReference type="EMBL" id="TQL28918.1"/>
    </source>
</evidence>
<keyword evidence="7 9" id="KW-0472">Membrane</keyword>
<dbReference type="GO" id="GO:0022857">
    <property type="term" value="F:transmembrane transporter activity"/>
    <property type="evidence" value="ECO:0007669"/>
    <property type="project" value="InterPro"/>
</dbReference>
<keyword evidence="5 9" id="KW-0812">Transmembrane</keyword>
<comment type="caution">
    <text evidence="11">The sequence shown here is derived from an EMBL/GenBank/DDBJ whole genome shotgun (WGS) entry which is preliminary data.</text>
</comment>
<evidence type="ECO:0000256" key="5">
    <source>
        <dbReference type="ARBA" id="ARBA00022692"/>
    </source>
</evidence>
<keyword evidence="6 9" id="KW-1133">Transmembrane helix</keyword>
<dbReference type="PANTHER" id="PTHR23501:SF197">
    <property type="entry name" value="COMD"/>
    <property type="match status" value="1"/>
</dbReference>
<feature type="transmembrane region" description="Helical" evidence="9">
    <location>
        <begin position="56"/>
        <end position="75"/>
    </location>
</feature>
<feature type="compositionally biased region" description="Basic and acidic residues" evidence="8">
    <location>
        <begin position="609"/>
        <end position="633"/>
    </location>
</feature>
<feature type="transmembrane region" description="Helical" evidence="9">
    <location>
        <begin position="116"/>
        <end position="136"/>
    </location>
</feature>
<sequence length="666" mass="69608">MTATTADERGTGELTHRQIMTILAGLLLGMFLAALDQTIVSTAIRTIADELQGLDAQAWVTTAYLITSTIATPLYGKLGDIYGRKKLFLFAITVFVIGSLLCSFAESMYGLAGYRAIQGVGAGGLMSLALAIIGDIVPPRERAKYQAYFLAVFGTSSVLGPVIGGFFAGHDSILGITGWRWVFLVNVPIGLFALLVVTRTLKLDHQRLDLKVDWWGAAALIVGLVPLLTVAEQGRTWGWGSGRSIACFVVGALGVALFVVAEWRMKDAALIPLRIFKNRAVSVTIIGSVVIGLAMFGGMMMLPLYMQIVHGASPMQSGLMMLPMVGGMMLASIVSGQITARKGIVRPFPIIGATLLTIGLFLLSTISADTRLWVVMLMMFVTGVGLGNSMQPLILIVQNAVSPREIGVATSSATFFRQMGGTIGVAVFLSLLFSTVGGNIQSALSAEAQSPQFRQAVGQALQDPQIRSDQAAYDLVQGLADPQGHASGLGQVDKDSSVINRLPDTLAHPFQQGFADSMAQVFLVAGFIAILGLLVLLMMPPIELRQQSAMQARAADSAAAGAAAGAAATTGGGAAAIGTAAQAEHAERARDAGAASTGSGDEGVGAEPAHADGPRHAAPDEDVRQHGALDDACRTGAAVSAGHLLDEVSENDPRGDGYQPKHAAKE</sequence>
<reference evidence="11 12" key="1">
    <citation type="submission" date="2019-06" db="EMBL/GenBank/DDBJ databases">
        <title>Sequencing the genomes of 1000 actinobacteria strains.</title>
        <authorList>
            <person name="Klenk H.-P."/>
        </authorList>
    </citation>
    <scope>NUCLEOTIDE SEQUENCE [LARGE SCALE GENOMIC DNA]</scope>
    <source>
        <strain evidence="11 12">DSM 24617</strain>
    </source>
</reference>
<feature type="region of interest" description="Disordered" evidence="8">
    <location>
        <begin position="582"/>
        <end position="666"/>
    </location>
</feature>
<feature type="transmembrane region" description="Helical" evidence="9">
    <location>
        <begin position="372"/>
        <end position="397"/>
    </location>
</feature>
<organism evidence="11 12">
    <name type="scientific">Barrientosiimonas humi</name>
    <dbReference type="NCBI Taxonomy" id="999931"/>
    <lineage>
        <taxon>Bacteria</taxon>
        <taxon>Bacillati</taxon>
        <taxon>Actinomycetota</taxon>
        <taxon>Actinomycetes</taxon>
        <taxon>Micrococcales</taxon>
        <taxon>Dermacoccaceae</taxon>
        <taxon>Barrientosiimonas</taxon>
    </lineage>
</organism>
<feature type="transmembrane region" description="Helical" evidence="9">
    <location>
        <begin position="281"/>
        <end position="306"/>
    </location>
</feature>
<dbReference type="RefSeq" id="WP_142007686.1">
    <property type="nucleotide sequence ID" value="NZ_CAJTBP010000001.1"/>
</dbReference>
<feature type="transmembrane region" description="Helical" evidence="9">
    <location>
        <begin position="213"/>
        <end position="231"/>
    </location>
</feature>
<gene>
    <name evidence="11" type="ORF">FB554_3227</name>
</gene>
<feature type="transmembrane region" description="Helical" evidence="9">
    <location>
        <begin position="518"/>
        <end position="539"/>
    </location>
</feature>
<dbReference type="PROSITE" id="PS50850">
    <property type="entry name" value="MFS"/>
    <property type="match status" value="1"/>
</dbReference>
<dbReference type="Gene3D" id="1.20.1250.20">
    <property type="entry name" value="MFS general substrate transporter like domains"/>
    <property type="match status" value="1"/>
</dbReference>
<evidence type="ECO:0000256" key="6">
    <source>
        <dbReference type="ARBA" id="ARBA00022989"/>
    </source>
</evidence>
<feature type="domain" description="Major facilitator superfamily (MFS) profile" evidence="10">
    <location>
        <begin position="22"/>
        <end position="544"/>
    </location>
</feature>
<dbReference type="OrthoDB" id="7375466at2"/>
<dbReference type="FunFam" id="1.20.1720.10:FF:000004">
    <property type="entry name" value="EmrB/QacA family drug resistance transporter"/>
    <property type="match status" value="1"/>
</dbReference>
<dbReference type="CDD" id="cd17502">
    <property type="entry name" value="MFS_Azr1_MDR_like"/>
    <property type="match status" value="1"/>
</dbReference>
<dbReference type="AlphaFoldDB" id="A0A542WZC1"/>
<protein>
    <submittedName>
        <fullName evidence="11">EmrB/QacA subfamily drug resistance transporter</fullName>
    </submittedName>
</protein>
<feature type="transmembrane region" description="Helical" evidence="9">
    <location>
        <begin position="87"/>
        <end position="110"/>
    </location>
</feature>
<dbReference type="Proteomes" id="UP000318336">
    <property type="component" value="Unassembled WGS sequence"/>
</dbReference>
<keyword evidence="12" id="KW-1185">Reference proteome</keyword>
<evidence type="ECO:0000256" key="9">
    <source>
        <dbReference type="SAM" id="Phobius"/>
    </source>
</evidence>
<evidence type="ECO:0000256" key="8">
    <source>
        <dbReference type="SAM" id="MobiDB-lite"/>
    </source>
</evidence>
<evidence type="ECO:0000313" key="12">
    <source>
        <dbReference type="Proteomes" id="UP000318336"/>
    </source>
</evidence>
<evidence type="ECO:0000256" key="3">
    <source>
        <dbReference type="ARBA" id="ARBA00022448"/>
    </source>
</evidence>
<keyword evidence="4" id="KW-1003">Cell membrane</keyword>
<feature type="transmembrane region" description="Helical" evidence="9">
    <location>
        <begin position="318"/>
        <end position="336"/>
    </location>
</feature>
<dbReference type="PANTHER" id="PTHR23501">
    <property type="entry name" value="MAJOR FACILITATOR SUPERFAMILY"/>
    <property type="match status" value="1"/>
</dbReference>
<evidence type="ECO:0000256" key="2">
    <source>
        <dbReference type="ARBA" id="ARBA00007520"/>
    </source>
</evidence>
<evidence type="ECO:0000256" key="1">
    <source>
        <dbReference type="ARBA" id="ARBA00004651"/>
    </source>
</evidence>
<feature type="transmembrane region" description="Helical" evidence="9">
    <location>
        <begin position="181"/>
        <end position="201"/>
    </location>
</feature>
<feature type="transmembrane region" description="Helical" evidence="9">
    <location>
        <begin position="148"/>
        <end position="169"/>
    </location>
</feature>
<name>A0A542WZC1_9MICO</name>
<dbReference type="EMBL" id="VFOK01000002">
    <property type="protein sequence ID" value="TQL28918.1"/>
    <property type="molecule type" value="Genomic_DNA"/>
</dbReference>
<comment type="similarity">
    <text evidence="2">Belongs to the major facilitator superfamily. TCR/Tet family.</text>
</comment>
<dbReference type="InterPro" id="IPR004638">
    <property type="entry name" value="EmrB-like"/>
</dbReference>
<dbReference type="Pfam" id="PF07690">
    <property type="entry name" value="MFS_1"/>
    <property type="match status" value="1"/>
</dbReference>
<evidence type="ECO:0000256" key="7">
    <source>
        <dbReference type="ARBA" id="ARBA00023136"/>
    </source>
</evidence>
<accession>A0A542WZC1</accession>
<dbReference type="InterPro" id="IPR011701">
    <property type="entry name" value="MFS"/>
</dbReference>
<dbReference type="InterPro" id="IPR036259">
    <property type="entry name" value="MFS_trans_sf"/>
</dbReference>
<dbReference type="Gene3D" id="1.20.1720.10">
    <property type="entry name" value="Multidrug resistance protein D"/>
    <property type="match status" value="1"/>
</dbReference>
<evidence type="ECO:0000256" key="4">
    <source>
        <dbReference type="ARBA" id="ARBA00022475"/>
    </source>
</evidence>
<dbReference type="SUPFAM" id="SSF103473">
    <property type="entry name" value="MFS general substrate transporter"/>
    <property type="match status" value="1"/>
</dbReference>
<proteinExistence type="inferred from homology"/>
<dbReference type="GO" id="GO:0005886">
    <property type="term" value="C:plasma membrane"/>
    <property type="evidence" value="ECO:0007669"/>
    <property type="project" value="UniProtKB-SubCell"/>
</dbReference>
<dbReference type="NCBIfam" id="TIGR00711">
    <property type="entry name" value="efflux_EmrB"/>
    <property type="match status" value="1"/>
</dbReference>